<evidence type="ECO:0000313" key="2">
    <source>
        <dbReference type="Proteomes" id="UP000481360"/>
    </source>
</evidence>
<evidence type="ECO:0008006" key="3">
    <source>
        <dbReference type="Google" id="ProtNLM"/>
    </source>
</evidence>
<dbReference type="InterPro" id="IPR011009">
    <property type="entry name" value="Kinase-like_dom_sf"/>
</dbReference>
<evidence type="ECO:0000313" key="1">
    <source>
        <dbReference type="EMBL" id="NGY60654.1"/>
    </source>
</evidence>
<dbReference type="Proteomes" id="UP000481360">
    <property type="component" value="Unassembled WGS sequence"/>
</dbReference>
<dbReference type="EMBL" id="JAAMPJ010000004">
    <property type="protein sequence ID" value="NGY60654.1"/>
    <property type="molecule type" value="Genomic_DNA"/>
</dbReference>
<dbReference type="Gene3D" id="3.90.1200.10">
    <property type="match status" value="1"/>
</dbReference>
<comment type="caution">
    <text evidence="1">The sequence shown here is derived from an EMBL/GenBank/DDBJ whole genome shotgun (WGS) entry which is preliminary data.</text>
</comment>
<sequence length="220" mass="23926">MAPAVLFHADVDDWLLVGFEHLRGRTASLAPGSPDLRAVAAVMARLSTITAPDLRPLRERWTLTNAWNNLAETNPEVVEGWDVHRLADHAALITELVDGSCLLHTDMHGDQFLIDGTGAAHVIDWALPARGAAWVDGAFLVLRLIEAGHLPEDAERWAQRLPSFSDVDAETTMNAFSAFIAGLWTTWAVSGKPPAGAAHRARLAMNYATYRFGEGASQAR</sequence>
<dbReference type="SUPFAM" id="SSF56112">
    <property type="entry name" value="Protein kinase-like (PK-like)"/>
    <property type="match status" value="1"/>
</dbReference>
<proteinExistence type="predicted"/>
<name>A0A7C9VNT9_9PSEU</name>
<accession>A0A7C9VNT9</accession>
<gene>
    <name evidence="1" type="ORF">G7043_17125</name>
</gene>
<keyword evidence="2" id="KW-1185">Reference proteome</keyword>
<protein>
    <recommendedName>
        <fullName evidence="3">Phosphotransferase enzyme family protein</fullName>
    </recommendedName>
</protein>
<organism evidence="1 2">
    <name type="scientific">Lentzea alba</name>
    <dbReference type="NCBI Taxonomy" id="2714351"/>
    <lineage>
        <taxon>Bacteria</taxon>
        <taxon>Bacillati</taxon>
        <taxon>Actinomycetota</taxon>
        <taxon>Actinomycetes</taxon>
        <taxon>Pseudonocardiales</taxon>
        <taxon>Pseudonocardiaceae</taxon>
        <taxon>Lentzea</taxon>
    </lineage>
</organism>
<reference evidence="1 2" key="1">
    <citation type="submission" date="2020-03" db="EMBL/GenBank/DDBJ databases">
        <title>Isolation and identification of active actinomycetes.</title>
        <authorList>
            <person name="Sun X."/>
        </authorList>
    </citation>
    <scope>NUCLEOTIDE SEQUENCE [LARGE SCALE GENOMIC DNA]</scope>
    <source>
        <strain evidence="1 2">NEAU-D13</strain>
    </source>
</reference>
<dbReference type="AlphaFoldDB" id="A0A7C9VNT9"/>